<evidence type="ECO:0008006" key="4">
    <source>
        <dbReference type="Google" id="ProtNLM"/>
    </source>
</evidence>
<keyword evidence="3" id="KW-1185">Reference proteome</keyword>
<dbReference type="Proteomes" id="UP000016570">
    <property type="component" value="Unassembled WGS sequence"/>
</dbReference>
<sequence length="354" mass="40200">MKNISSLVALLFSPCVLAAHPLSDTVILGGFGSVSAAKSDNTTPLFRNREITDDWCYDCDSTLGLQLDWRISPALRTSFQLAKRPQDHYSDPEWEWVYAAYEVNALTIKAGRLRLPLFLMSEYYYVSYAYPWFRPPQDVYDATLGITSYDGISFTWNGWLSDQVTTSVTAHYGLPDQGTFGVVGGQLKLDSDYTAGLSLQFYFDDSTVNASYLRSEAKQTAIMTIPSSDQTVTEQSKETFDIFSVGIEQFWGPVRLLSEGLLSRDLYANWYVSLDYHWQSLTPYVTYSQQRRDRDSESYLLGLRYTLNQHLAVNAEWQYIDAKRVNRNGSFTAPPTSSSQEDVNLFTLGLSFQF</sequence>
<keyword evidence="1" id="KW-0732">Signal</keyword>
<name>U2ZWA5_VIBPR</name>
<gene>
    <name evidence="2" type="ORF">VPR01S_01_01400</name>
</gene>
<comment type="caution">
    <text evidence="2">The sequence shown here is derived from an EMBL/GenBank/DDBJ whole genome shotgun (WGS) entry which is preliminary data.</text>
</comment>
<dbReference type="InterPro" id="IPR023614">
    <property type="entry name" value="Porin_dom_sf"/>
</dbReference>
<dbReference type="AlphaFoldDB" id="U2ZWA5"/>
<dbReference type="SUPFAM" id="SSF56935">
    <property type="entry name" value="Porins"/>
    <property type="match status" value="1"/>
</dbReference>
<dbReference type="RefSeq" id="WP_021703359.1">
    <property type="nucleotide sequence ID" value="NZ_BATJ01000001.1"/>
</dbReference>
<feature type="chain" id="PRO_5004637445" description="Porin domain-containing protein" evidence="1">
    <location>
        <begin position="19"/>
        <end position="354"/>
    </location>
</feature>
<evidence type="ECO:0000313" key="2">
    <source>
        <dbReference type="EMBL" id="GAD65367.1"/>
    </source>
</evidence>
<dbReference type="EMBL" id="BATJ01000001">
    <property type="protein sequence ID" value="GAD65367.1"/>
    <property type="molecule type" value="Genomic_DNA"/>
</dbReference>
<protein>
    <recommendedName>
        <fullName evidence="4">Porin domain-containing protein</fullName>
    </recommendedName>
</protein>
<feature type="signal peptide" evidence="1">
    <location>
        <begin position="1"/>
        <end position="18"/>
    </location>
</feature>
<organism evidence="2 3">
    <name type="scientific">Vibrio proteolyticus NBRC 13287</name>
    <dbReference type="NCBI Taxonomy" id="1219065"/>
    <lineage>
        <taxon>Bacteria</taxon>
        <taxon>Pseudomonadati</taxon>
        <taxon>Pseudomonadota</taxon>
        <taxon>Gammaproteobacteria</taxon>
        <taxon>Vibrionales</taxon>
        <taxon>Vibrionaceae</taxon>
        <taxon>Vibrio</taxon>
    </lineage>
</organism>
<evidence type="ECO:0000256" key="1">
    <source>
        <dbReference type="SAM" id="SignalP"/>
    </source>
</evidence>
<accession>U2ZWA5</accession>
<reference evidence="2 3" key="1">
    <citation type="submission" date="2013-09" db="EMBL/GenBank/DDBJ databases">
        <title>Whole genome shotgun sequence of Vibrio proteolyticus NBRC 13287.</title>
        <authorList>
            <person name="Isaki S."/>
            <person name="Hosoyama A."/>
            <person name="Numata M."/>
            <person name="Hashimoto M."/>
            <person name="Hosoyama Y."/>
            <person name="Tsuchikane K."/>
            <person name="Noguchi M."/>
            <person name="Hirakata S."/>
            <person name="Ichikawa N."/>
            <person name="Ohji S."/>
            <person name="Yamazoe A."/>
            <person name="Fujita N."/>
        </authorList>
    </citation>
    <scope>NUCLEOTIDE SEQUENCE [LARGE SCALE GENOMIC DNA]</scope>
    <source>
        <strain evidence="2 3">NBRC 13287</strain>
    </source>
</reference>
<dbReference type="STRING" id="1219065.VPR01S_01_01400"/>
<evidence type="ECO:0000313" key="3">
    <source>
        <dbReference type="Proteomes" id="UP000016570"/>
    </source>
</evidence>
<dbReference type="eggNOG" id="COG3203">
    <property type="taxonomic scope" value="Bacteria"/>
</dbReference>
<dbReference type="Gene3D" id="2.40.160.10">
    <property type="entry name" value="Porin"/>
    <property type="match status" value="1"/>
</dbReference>
<proteinExistence type="predicted"/>